<evidence type="ECO:0000256" key="2">
    <source>
        <dbReference type="ARBA" id="ARBA00023067"/>
    </source>
</evidence>
<reference evidence="6 7" key="1">
    <citation type="submission" date="2019-09" db="EMBL/GenBank/DDBJ databases">
        <title>Parvibaculum sedimenti sp. nov., isolated from sediment.</title>
        <authorList>
            <person name="Wang Y."/>
        </authorList>
    </citation>
    <scope>NUCLEOTIDE SEQUENCE [LARGE SCALE GENOMIC DNA]</scope>
    <source>
        <strain evidence="6 7">HXT-9</strain>
    </source>
</reference>
<dbReference type="AlphaFoldDB" id="A0A6N6VLF4"/>
<evidence type="ECO:0000313" key="7">
    <source>
        <dbReference type="Proteomes" id="UP000468901"/>
    </source>
</evidence>
<comment type="similarity">
    <text evidence="1 4">Belongs to the bacterial histone-like protein family.</text>
</comment>
<proteinExistence type="inferred from homology"/>
<dbReference type="SUPFAM" id="SSF47729">
    <property type="entry name" value="IHF-like DNA-binding proteins"/>
    <property type="match status" value="1"/>
</dbReference>
<dbReference type="EMBL" id="WESC01000009">
    <property type="protein sequence ID" value="KAB7739741.1"/>
    <property type="molecule type" value="Genomic_DNA"/>
</dbReference>
<keyword evidence="3 6" id="KW-0238">DNA-binding</keyword>
<dbReference type="InterPro" id="IPR010992">
    <property type="entry name" value="IHF-like_DNA-bd_dom_sf"/>
</dbReference>
<name>A0A6N6VLF4_9HYPH</name>
<dbReference type="Pfam" id="PF00216">
    <property type="entry name" value="Bac_DNA_binding"/>
    <property type="match status" value="1"/>
</dbReference>
<evidence type="ECO:0000256" key="5">
    <source>
        <dbReference type="SAM" id="MobiDB-lite"/>
    </source>
</evidence>
<organism evidence="6 7">
    <name type="scientific">Parvibaculum sedimenti</name>
    <dbReference type="NCBI Taxonomy" id="2608632"/>
    <lineage>
        <taxon>Bacteria</taxon>
        <taxon>Pseudomonadati</taxon>
        <taxon>Pseudomonadota</taxon>
        <taxon>Alphaproteobacteria</taxon>
        <taxon>Hyphomicrobiales</taxon>
        <taxon>Parvibaculaceae</taxon>
        <taxon>Parvibaculum</taxon>
    </lineage>
</organism>
<evidence type="ECO:0000256" key="4">
    <source>
        <dbReference type="RuleBase" id="RU003939"/>
    </source>
</evidence>
<evidence type="ECO:0000256" key="1">
    <source>
        <dbReference type="ARBA" id="ARBA00010529"/>
    </source>
</evidence>
<evidence type="ECO:0000313" key="6">
    <source>
        <dbReference type="EMBL" id="KAB7739741.1"/>
    </source>
</evidence>
<gene>
    <name evidence="6" type="ORF">F2P47_11765</name>
</gene>
<dbReference type="CDD" id="cd13831">
    <property type="entry name" value="HU"/>
    <property type="match status" value="1"/>
</dbReference>
<dbReference type="GO" id="GO:0030261">
    <property type="term" value="P:chromosome condensation"/>
    <property type="evidence" value="ECO:0007669"/>
    <property type="project" value="UniProtKB-KW"/>
</dbReference>
<sequence length="124" mass="13008">MATKAAAKPAAKTAAKPAAKAPAAKAAKSATAQVTIPLSKIIAELAEKHDLSKKAAAALFDDFVELTVKNLKKGNKVRITGLGILQVRKRAARIGRNPATGEQIKIKASKKVAFRVAKDLKEAI</sequence>
<dbReference type="Gene3D" id="4.10.520.10">
    <property type="entry name" value="IHF-like DNA-binding proteins"/>
    <property type="match status" value="1"/>
</dbReference>
<dbReference type="PRINTS" id="PR01727">
    <property type="entry name" value="DNABINDINGHU"/>
</dbReference>
<dbReference type="PANTHER" id="PTHR33175">
    <property type="entry name" value="DNA-BINDING PROTEIN HU"/>
    <property type="match status" value="1"/>
</dbReference>
<keyword evidence="2" id="KW-0226">DNA condensation</keyword>
<feature type="region of interest" description="Disordered" evidence="5">
    <location>
        <begin position="1"/>
        <end position="31"/>
    </location>
</feature>
<dbReference type="PANTHER" id="PTHR33175:SF3">
    <property type="entry name" value="DNA-BINDING PROTEIN HU-BETA"/>
    <property type="match status" value="1"/>
</dbReference>
<dbReference type="Proteomes" id="UP000468901">
    <property type="component" value="Unassembled WGS sequence"/>
</dbReference>
<comment type="caution">
    <text evidence="6">The sequence shown here is derived from an EMBL/GenBank/DDBJ whole genome shotgun (WGS) entry which is preliminary data.</text>
</comment>
<keyword evidence="7" id="KW-1185">Reference proteome</keyword>
<dbReference type="InterPro" id="IPR000119">
    <property type="entry name" value="Hist_DNA-bd"/>
</dbReference>
<dbReference type="RefSeq" id="WP_152216550.1">
    <property type="nucleotide sequence ID" value="NZ_JBAQYD010000021.1"/>
</dbReference>
<dbReference type="SMART" id="SM00411">
    <property type="entry name" value="BHL"/>
    <property type="match status" value="1"/>
</dbReference>
<protein>
    <submittedName>
        <fullName evidence="6">HU family DNA-binding protein</fullName>
    </submittedName>
</protein>
<dbReference type="GO" id="GO:0005829">
    <property type="term" value="C:cytosol"/>
    <property type="evidence" value="ECO:0007669"/>
    <property type="project" value="TreeGrafter"/>
</dbReference>
<evidence type="ECO:0000256" key="3">
    <source>
        <dbReference type="ARBA" id="ARBA00023125"/>
    </source>
</evidence>
<dbReference type="GO" id="GO:0030527">
    <property type="term" value="F:structural constituent of chromatin"/>
    <property type="evidence" value="ECO:0007669"/>
    <property type="project" value="InterPro"/>
</dbReference>
<accession>A0A6N6VLF4</accession>
<dbReference type="GO" id="GO:0003677">
    <property type="term" value="F:DNA binding"/>
    <property type="evidence" value="ECO:0007669"/>
    <property type="project" value="UniProtKB-KW"/>
</dbReference>